<dbReference type="SUPFAM" id="SSF47413">
    <property type="entry name" value="lambda repressor-like DNA-binding domains"/>
    <property type="match status" value="1"/>
</dbReference>
<dbReference type="Proteomes" id="UP000616201">
    <property type="component" value="Unassembled WGS sequence"/>
</dbReference>
<accession>A0A928YQP0</accession>
<dbReference type="CDD" id="cd00093">
    <property type="entry name" value="HTH_XRE"/>
    <property type="match status" value="1"/>
</dbReference>
<keyword evidence="4" id="KW-1185">Reference proteome</keyword>
<dbReference type="PANTHER" id="PTHR36924:SF1">
    <property type="entry name" value="ANTITOXIN HIGA-1"/>
    <property type="match status" value="1"/>
</dbReference>
<dbReference type="PROSITE" id="PS50943">
    <property type="entry name" value="HTH_CROC1"/>
    <property type="match status" value="1"/>
</dbReference>
<dbReference type="InterPro" id="IPR013430">
    <property type="entry name" value="Toxin_antidote_HigA"/>
</dbReference>
<name>A0A928YQP0_9SPHI</name>
<proteinExistence type="predicted"/>
<reference evidence="3" key="1">
    <citation type="submission" date="2018-02" db="EMBL/GenBank/DDBJ databases">
        <authorList>
            <person name="Vasarhelyi B.M."/>
            <person name="Deshmukh S."/>
            <person name="Balint B."/>
            <person name="Kukolya J."/>
        </authorList>
    </citation>
    <scope>NUCLEOTIDE SEQUENCE</scope>
    <source>
        <strain evidence="3">KB22</strain>
    </source>
</reference>
<dbReference type="InterPro" id="IPR010982">
    <property type="entry name" value="Lambda_DNA-bd_dom_sf"/>
</dbReference>
<dbReference type="RefSeq" id="WP_196935200.1">
    <property type="nucleotide sequence ID" value="NZ_MU158698.1"/>
</dbReference>
<dbReference type="GO" id="GO:0003677">
    <property type="term" value="F:DNA binding"/>
    <property type="evidence" value="ECO:0007669"/>
    <property type="project" value="UniProtKB-KW"/>
</dbReference>
<comment type="caution">
    <text evidence="3">The sequence shown here is derived from an EMBL/GenBank/DDBJ whole genome shotgun (WGS) entry which is preliminary data.</text>
</comment>
<dbReference type="PANTHER" id="PTHR36924">
    <property type="entry name" value="ANTITOXIN HIGA-1"/>
    <property type="match status" value="1"/>
</dbReference>
<gene>
    <name evidence="3" type="primary">higA</name>
    <name evidence="3" type="ORF">C4F49_06130</name>
</gene>
<dbReference type="AlphaFoldDB" id="A0A928YQP0"/>
<dbReference type="Gene3D" id="1.10.260.40">
    <property type="entry name" value="lambda repressor-like DNA-binding domains"/>
    <property type="match status" value="1"/>
</dbReference>
<feature type="domain" description="HTH cro/C1-type" evidence="2">
    <location>
        <begin position="19"/>
        <end position="68"/>
    </location>
</feature>
<evidence type="ECO:0000313" key="3">
    <source>
        <dbReference type="EMBL" id="MBE8713250.1"/>
    </source>
</evidence>
<dbReference type="EMBL" id="PRDK01000004">
    <property type="protein sequence ID" value="MBE8713250.1"/>
    <property type="molecule type" value="Genomic_DNA"/>
</dbReference>
<organism evidence="3 4">
    <name type="scientific">Sphingobacterium hungaricum</name>
    <dbReference type="NCBI Taxonomy" id="2082723"/>
    <lineage>
        <taxon>Bacteria</taxon>
        <taxon>Pseudomonadati</taxon>
        <taxon>Bacteroidota</taxon>
        <taxon>Sphingobacteriia</taxon>
        <taxon>Sphingobacteriales</taxon>
        <taxon>Sphingobacteriaceae</taxon>
        <taxon>Sphingobacterium</taxon>
    </lineage>
</organism>
<dbReference type="InterPro" id="IPR001387">
    <property type="entry name" value="Cro/C1-type_HTH"/>
</dbReference>
<evidence type="ECO:0000259" key="2">
    <source>
        <dbReference type="PROSITE" id="PS50943"/>
    </source>
</evidence>
<dbReference type="NCBIfam" id="TIGR02607">
    <property type="entry name" value="antidote_HigA"/>
    <property type="match status" value="1"/>
</dbReference>
<evidence type="ECO:0000256" key="1">
    <source>
        <dbReference type="ARBA" id="ARBA00023125"/>
    </source>
</evidence>
<keyword evidence="1" id="KW-0238">DNA-binding</keyword>
<sequence length="97" mass="10833">MTKRLVLHPGLILKEDVLKSNKLTVASAAKLLGVPRIKLLHIVNEKTALTPDLAIRISKVFGGTAAIWLRMQMEYDLQVALANFEEEGVTLKEFEFS</sequence>
<evidence type="ECO:0000313" key="4">
    <source>
        <dbReference type="Proteomes" id="UP000616201"/>
    </source>
</evidence>
<protein>
    <submittedName>
        <fullName evidence="3">Addiction module antidote protein, HigA family</fullName>
    </submittedName>
</protein>